<protein>
    <recommendedName>
        <fullName evidence="4">Transcriptional regulator</fullName>
    </recommendedName>
</protein>
<gene>
    <name evidence="2" type="ORF">ACFQEY_04800</name>
</gene>
<comment type="caution">
    <text evidence="2">The sequence shown here is derived from an EMBL/GenBank/DDBJ whole genome shotgun (WGS) entry which is preliminary data.</text>
</comment>
<sequence length="383" mass="42515">MGTRESKVKVVIEVPDSLVEQIRVAIESGEYDDAREFVTTAVENQLESGETNQQNAQTLEEAIATVGAEQSHEITAENESENGSDQKPQVDVQKAERESNPTGTSIGRRQYDEVETVPRPDTAQLDEGPLWGQYNRLFPVKLVVRCLANELERVEDERAESSQWINLPQFENHVAEIARTVGKKVASHDERQGRKRGEKLAAGLPTGEDAEKSMDRFQTHFVGRVEHGGNLTGAPPHLLLVNMQQEDGGTIGLTEAGREFASLENPLLDGGFDASNSLSRAERRFYVSHVRDVRPEEHEAMEKVAQAIEEGDDRPTSLTERVAYLNPNWSNSQAKTIRSGLTSRMYELGLVDRRRVGQRGTAYELTAEGDAFLNEGTVFAANN</sequence>
<evidence type="ECO:0000313" key="2">
    <source>
        <dbReference type="EMBL" id="MFC6888365.1"/>
    </source>
</evidence>
<proteinExistence type="predicted"/>
<feature type="region of interest" description="Disordered" evidence="1">
    <location>
        <begin position="183"/>
        <end position="202"/>
    </location>
</feature>
<evidence type="ECO:0000256" key="1">
    <source>
        <dbReference type="SAM" id="MobiDB-lite"/>
    </source>
</evidence>
<evidence type="ECO:0000313" key="3">
    <source>
        <dbReference type="Proteomes" id="UP001596333"/>
    </source>
</evidence>
<feature type="region of interest" description="Disordered" evidence="1">
    <location>
        <begin position="70"/>
        <end position="129"/>
    </location>
</feature>
<keyword evidence="3" id="KW-1185">Reference proteome</keyword>
<organism evidence="2 3">
    <name type="scientific">Halorubrum trueperi</name>
    <dbReference type="NCBI Taxonomy" id="2004704"/>
    <lineage>
        <taxon>Archaea</taxon>
        <taxon>Methanobacteriati</taxon>
        <taxon>Methanobacteriota</taxon>
        <taxon>Stenosarchaea group</taxon>
        <taxon>Halobacteria</taxon>
        <taxon>Halobacteriales</taxon>
        <taxon>Haloferacaceae</taxon>
        <taxon>Halorubrum</taxon>
    </lineage>
</organism>
<dbReference type="Proteomes" id="UP001596333">
    <property type="component" value="Unassembled WGS sequence"/>
</dbReference>
<name>A0ABD5UFV2_9EURY</name>
<feature type="compositionally biased region" description="Basic and acidic residues" evidence="1">
    <location>
        <begin position="109"/>
        <end position="118"/>
    </location>
</feature>
<reference evidence="2 3" key="1">
    <citation type="journal article" date="2019" name="Int. J. Syst. Evol. Microbiol.">
        <title>The Global Catalogue of Microorganisms (GCM) 10K type strain sequencing project: providing services to taxonomists for standard genome sequencing and annotation.</title>
        <authorList>
            <consortium name="The Broad Institute Genomics Platform"/>
            <consortium name="The Broad Institute Genome Sequencing Center for Infectious Disease"/>
            <person name="Wu L."/>
            <person name="Ma J."/>
        </authorList>
    </citation>
    <scope>NUCLEOTIDE SEQUENCE [LARGE SCALE GENOMIC DNA]</scope>
    <source>
        <strain evidence="2 3">Y73</strain>
    </source>
</reference>
<dbReference type="EMBL" id="JBHSXI010000002">
    <property type="protein sequence ID" value="MFC6888365.1"/>
    <property type="molecule type" value="Genomic_DNA"/>
</dbReference>
<dbReference type="AlphaFoldDB" id="A0ABD5UFV2"/>
<accession>A0ABD5UFV2</accession>
<evidence type="ECO:0008006" key="4">
    <source>
        <dbReference type="Google" id="ProtNLM"/>
    </source>
</evidence>